<feature type="transmembrane region" description="Helical" evidence="2">
    <location>
        <begin position="539"/>
        <end position="560"/>
    </location>
</feature>
<protein>
    <submittedName>
        <fullName evidence="3">Uncharacterized protein</fullName>
    </submittedName>
</protein>
<keyword evidence="2" id="KW-1133">Transmembrane helix</keyword>
<evidence type="ECO:0000313" key="3">
    <source>
        <dbReference type="EMBL" id="MEJ2862423.1"/>
    </source>
</evidence>
<evidence type="ECO:0000256" key="1">
    <source>
        <dbReference type="SAM" id="MobiDB-lite"/>
    </source>
</evidence>
<proteinExistence type="predicted"/>
<dbReference type="Proteomes" id="UP001369736">
    <property type="component" value="Unassembled WGS sequence"/>
</dbReference>
<keyword evidence="2" id="KW-0812">Transmembrane</keyword>
<keyword evidence="2" id="KW-0472">Membrane</keyword>
<reference evidence="3 4" key="1">
    <citation type="submission" date="2024-03" db="EMBL/GenBank/DDBJ databases">
        <title>Actinomycetospora sp. OC33-EN07, a novel actinomycete isolated from wild orchid (Aerides multiflora).</title>
        <authorList>
            <person name="Suriyachadkun C."/>
        </authorList>
    </citation>
    <scope>NUCLEOTIDE SEQUENCE [LARGE SCALE GENOMIC DNA]</scope>
    <source>
        <strain evidence="3 4">OC33-EN07</strain>
    </source>
</reference>
<dbReference type="EMBL" id="JBBEGM010000005">
    <property type="protein sequence ID" value="MEJ2862423.1"/>
    <property type="molecule type" value="Genomic_DNA"/>
</dbReference>
<evidence type="ECO:0000313" key="4">
    <source>
        <dbReference type="Proteomes" id="UP001369736"/>
    </source>
</evidence>
<gene>
    <name evidence="3" type="ORF">WCD58_14725</name>
</gene>
<organism evidence="3 4">
    <name type="scientific">Actinomycetospora flava</name>
    <dbReference type="NCBI Taxonomy" id="3129232"/>
    <lineage>
        <taxon>Bacteria</taxon>
        <taxon>Bacillati</taxon>
        <taxon>Actinomycetota</taxon>
        <taxon>Actinomycetes</taxon>
        <taxon>Pseudonocardiales</taxon>
        <taxon>Pseudonocardiaceae</taxon>
        <taxon>Actinomycetospora</taxon>
    </lineage>
</organism>
<keyword evidence="4" id="KW-1185">Reference proteome</keyword>
<feature type="compositionally biased region" description="Basic and acidic residues" evidence="1">
    <location>
        <begin position="822"/>
        <end position="839"/>
    </location>
</feature>
<sequence>MSGESGDQDEHPLGLLVLVDVLWARWAPLTKEPAAAQSSLRHDGLLVSLLHGAGSLGDTYGDAALRHVPRVPEFERAWARAAPGERAQVDELLAYHPPEARWSTSQHLDRDRLDIISGLRAFGEARTRRAPISIDLLEAATNLYSHRVYLEGPQLLRLGAEPQRTIRPGLPTWAGLHACLDFRVRHQLGYFWLYATISLWSSRPQSRRHAPPSPAAVVPADGDIRQFRRLFQQWRDGFRETLYHHHLPLRPTVLQDADSTSFRRKYRAPRFWIVGCRAHAEASTPPQDCRRVQELCRAALDVPGPEASDVAVEVVESTRRVFMGDEMPLLVLRRLKRLPEGAAPAYVVAPWRAGDEALQEDVVQELIYEFSDVETTIAAHLFDRTTELDIDDGFAGIYEAVVYRASELWDQLALRLPLLRGRELDDLHQLIELVHLTLLQGLADLGYLKAKVSREAALLESANDDDIDRLTQSFVGSEMPELGRGLGESLRSGGYVRPIHRWARDVEVSATSALEHFTSLLDAISKAFDERRVRETDRIGSYGVVVALVLGFVGFAAETWGAVVDVPDVDAVPILSFIGLIAIATALGRWIWARWFRTLGSLTVSDYFRTAYPPVSDYLQLCRTERIARLDEVEMARQQDDLDDPETDDLASYTEYHRRWHEIDLRLARQYAGVVDRLQEIPSRSEREDGLGGVRAAVELWAVHALLLSERPRTFYDRPLPCLAMMYRFYPAHPEDAGLRGRAGPPLSVSDADLLLTLRMQCGAEVDDIPTVVAWGRKLRDRVEADGLGAAEMLKKIEASGLRSGMGSTEWRQTFATLEAAVGDRRDGGPRTAGQDRPRSAVAAGDVPAARNGSAPTVARRP</sequence>
<comment type="caution">
    <text evidence="3">The sequence shown here is derived from an EMBL/GenBank/DDBJ whole genome shotgun (WGS) entry which is preliminary data.</text>
</comment>
<accession>A0ABU8M6D9</accession>
<dbReference type="RefSeq" id="WP_337703797.1">
    <property type="nucleotide sequence ID" value="NZ_JBBEGM010000005.1"/>
</dbReference>
<feature type="transmembrane region" description="Helical" evidence="2">
    <location>
        <begin position="572"/>
        <end position="592"/>
    </location>
</feature>
<evidence type="ECO:0000256" key="2">
    <source>
        <dbReference type="SAM" id="Phobius"/>
    </source>
</evidence>
<name>A0ABU8M6D9_9PSEU</name>
<feature type="region of interest" description="Disordered" evidence="1">
    <location>
        <begin position="820"/>
        <end position="862"/>
    </location>
</feature>